<feature type="chain" id="PRO_5040045593" evidence="3">
    <location>
        <begin position="17"/>
        <end position="287"/>
    </location>
</feature>
<keyword evidence="2" id="KW-1133">Transmembrane helix</keyword>
<keyword evidence="2" id="KW-0472">Membrane</keyword>
<name>A0A9D4YRP4_RHISA</name>
<dbReference type="VEuPathDB" id="VectorBase:RSAN_028210"/>
<comment type="caution">
    <text evidence="5">The sequence shown here is derived from an EMBL/GenBank/DDBJ whole genome shotgun (WGS) entry which is preliminary data.</text>
</comment>
<dbReference type="EMBL" id="JABSTV010001251">
    <property type="protein sequence ID" value="KAH7950899.1"/>
    <property type="molecule type" value="Genomic_DNA"/>
</dbReference>
<evidence type="ECO:0000313" key="4">
    <source>
        <dbReference type="EMBL" id="KAH7950899.1"/>
    </source>
</evidence>
<organism evidence="5 6">
    <name type="scientific">Rhipicephalus sanguineus</name>
    <name type="common">Brown dog tick</name>
    <name type="synonym">Ixodes sanguineus</name>
    <dbReference type="NCBI Taxonomy" id="34632"/>
    <lineage>
        <taxon>Eukaryota</taxon>
        <taxon>Metazoa</taxon>
        <taxon>Ecdysozoa</taxon>
        <taxon>Arthropoda</taxon>
        <taxon>Chelicerata</taxon>
        <taxon>Arachnida</taxon>
        <taxon>Acari</taxon>
        <taxon>Parasitiformes</taxon>
        <taxon>Ixodida</taxon>
        <taxon>Ixodoidea</taxon>
        <taxon>Ixodidae</taxon>
        <taxon>Rhipicephalinae</taxon>
        <taxon>Rhipicephalus</taxon>
        <taxon>Rhipicephalus</taxon>
    </lineage>
</organism>
<sequence>MKSFVLLALFCATVAADPAFRSPNDVDDVIVEGSKAFSLLLPAIALPYAVALIAVLVPLAKAFVLGAMNVLNLPFEVLVALYLLLYVALFTFPQLESLLKVTSVFTARSESARATGATNVPTNFPAGEAVMKWARNFVPESWMASIMSATATVATMSEATTTESAPTTRATAEPAISTLWFSTTEKPEVSPLTSEAPAAGTSTKSPPLSQKPNTSSECSSFQVCDSVSRLVKDYPVSLMLMGYLSDYLKGLKYERAVREGMADLNCTSIYPHCTLSSAHSHPPFAHV</sequence>
<dbReference type="OMA" id="DYPVSVM"/>
<keyword evidence="3" id="KW-0732">Signal</keyword>
<evidence type="ECO:0000256" key="3">
    <source>
        <dbReference type="SAM" id="SignalP"/>
    </source>
</evidence>
<dbReference type="Proteomes" id="UP000821837">
    <property type="component" value="Chromosome 5"/>
</dbReference>
<evidence type="ECO:0000313" key="6">
    <source>
        <dbReference type="Proteomes" id="UP000821837"/>
    </source>
</evidence>
<proteinExistence type="predicted"/>
<dbReference type="EMBL" id="JABSTV010000346">
    <property type="protein sequence ID" value="KAH7986615.1"/>
    <property type="molecule type" value="Genomic_DNA"/>
</dbReference>
<protein>
    <submittedName>
        <fullName evidence="5">Uncharacterized protein</fullName>
    </submittedName>
</protein>
<feature type="transmembrane region" description="Helical" evidence="2">
    <location>
        <begin position="71"/>
        <end position="92"/>
    </location>
</feature>
<evidence type="ECO:0000256" key="2">
    <source>
        <dbReference type="SAM" id="Phobius"/>
    </source>
</evidence>
<feature type="signal peptide" evidence="3">
    <location>
        <begin position="1"/>
        <end position="16"/>
    </location>
</feature>
<reference evidence="5" key="1">
    <citation type="journal article" date="2020" name="Cell">
        <title>Large-Scale Comparative Analyses of Tick Genomes Elucidate Their Genetic Diversity and Vector Capacities.</title>
        <authorList>
            <consortium name="Tick Genome and Microbiome Consortium (TIGMIC)"/>
            <person name="Jia N."/>
            <person name="Wang J."/>
            <person name="Shi W."/>
            <person name="Du L."/>
            <person name="Sun Y."/>
            <person name="Zhan W."/>
            <person name="Jiang J.F."/>
            <person name="Wang Q."/>
            <person name="Zhang B."/>
            <person name="Ji P."/>
            <person name="Bell-Sakyi L."/>
            <person name="Cui X.M."/>
            <person name="Yuan T.T."/>
            <person name="Jiang B.G."/>
            <person name="Yang W.F."/>
            <person name="Lam T.T."/>
            <person name="Chang Q.C."/>
            <person name="Ding S.J."/>
            <person name="Wang X.J."/>
            <person name="Zhu J.G."/>
            <person name="Ruan X.D."/>
            <person name="Zhao L."/>
            <person name="Wei J.T."/>
            <person name="Ye R.Z."/>
            <person name="Que T.C."/>
            <person name="Du C.H."/>
            <person name="Zhou Y.H."/>
            <person name="Cheng J.X."/>
            <person name="Dai P.F."/>
            <person name="Guo W.B."/>
            <person name="Han X.H."/>
            <person name="Huang E.J."/>
            <person name="Li L.F."/>
            <person name="Wei W."/>
            <person name="Gao Y.C."/>
            <person name="Liu J.Z."/>
            <person name="Shao H.Z."/>
            <person name="Wang X."/>
            <person name="Wang C.C."/>
            <person name="Yang T.C."/>
            <person name="Huo Q.B."/>
            <person name="Li W."/>
            <person name="Chen H.Y."/>
            <person name="Chen S.E."/>
            <person name="Zhou L.G."/>
            <person name="Ni X.B."/>
            <person name="Tian J.H."/>
            <person name="Sheng Y."/>
            <person name="Liu T."/>
            <person name="Pan Y.S."/>
            <person name="Xia L.Y."/>
            <person name="Li J."/>
            <person name="Zhao F."/>
            <person name="Cao W.C."/>
        </authorList>
    </citation>
    <scope>NUCLEOTIDE SEQUENCE</scope>
    <source>
        <strain evidence="5">Rsan-2018</strain>
    </source>
</reference>
<keyword evidence="2" id="KW-0812">Transmembrane</keyword>
<gene>
    <name evidence="4" type="ORF">HPB52_003082</name>
    <name evidence="5" type="ORF">HPB52_024838</name>
</gene>
<dbReference type="OrthoDB" id="6505317at2759"/>
<accession>A0A9D4YRP4</accession>
<dbReference type="VEuPathDB" id="VectorBase:RSAN_030354"/>
<feature type="transmembrane region" description="Helical" evidence="2">
    <location>
        <begin position="40"/>
        <end position="59"/>
    </location>
</feature>
<dbReference type="AlphaFoldDB" id="A0A9D4YRP4"/>
<keyword evidence="6" id="KW-1185">Reference proteome</keyword>
<reference evidence="5" key="2">
    <citation type="submission" date="2021-09" db="EMBL/GenBank/DDBJ databases">
        <authorList>
            <person name="Jia N."/>
            <person name="Wang J."/>
            <person name="Shi W."/>
            <person name="Du L."/>
            <person name="Sun Y."/>
            <person name="Zhan W."/>
            <person name="Jiang J."/>
            <person name="Wang Q."/>
            <person name="Zhang B."/>
            <person name="Ji P."/>
            <person name="Sakyi L.B."/>
            <person name="Cui X."/>
            <person name="Yuan T."/>
            <person name="Jiang B."/>
            <person name="Yang W."/>
            <person name="Lam T.T.-Y."/>
            <person name="Chang Q."/>
            <person name="Ding S."/>
            <person name="Wang X."/>
            <person name="Zhu J."/>
            <person name="Ruan X."/>
            <person name="Zhao L."/>
            <person name="Wei J."/>
            <person name="Que T."/>
            <person name="Du C."/>
            <person name="Cheng J."/>
            <person name="Dai P."/>
            <person name="Han X."/>
            <person name="Huang E."/>
            <person name="Gao Y."/>
            <person name="Liu J."/>
            <person name="Shao H."/>
            <person name="Ye R."/>
            <person name="Li L."/>
            <person name="Wei W."/>
            <person name="Wang X."/>
            <person name="Wang C."/>
            <person name="Huo Q."/>
            <person name="Li W."/>
            <person name="Guo W."/>
            <person name="Chen H."/>
            <person name="Chen S."/>
            <person name="Zhou L."/>
            <person name="Zhou L."/>
            <person name="Ni X."/>
            <person name="Tian J."/>
            <person name="Zhou Y."/>
            <person name="Sheng Y."/>
            <person name="Liu T."/>
            <person name="Pan Y."/>
            <person name="Xia L."/>
            <person name="Li J."/>
            <person name="Zhao F."/>
            <person name="Cao W."/>
        </authorList>
    </citation>
    <scope>NUCLEOTIDE SEQUENCE</scope>
    <source>
        <strain evidence="5">Rsan-2018</strain>
        <tissue evidence="5">Larvae</tissue>
    </source>
</reference>
<feature type="compositionally biased region" description="Polar residues" evidence="1">
    <location>
        <begin position="200"/>
        <end position="218"/>
    </location>
</feature>
<evidence type="ECO:0000256" key="1">
    <source>
        <dbReference type="SAM" id="MobiDB-lite"/>
    </source>
</evidence>
<feature type="region of interest" description="Disordered" evidence="1">
    <location>
        <begin position="187"/>
        <end position="218"/>
    </location>
</feature>
<evidence type="ECO:0000313" key="5">
    <source>
        <dbReference type="EMBL" id="KAH7986615.1"/>
    </source>
</evidence>